<evidence type="ECO:0000256" key="1">
    <source>
        <dbReference type="SAM" id="MobiDB-lite"/>
    </source>
</evidence>
<dbReference type="InterPro" id="IPR036291">
    <property type="entry name" value="NAD(P)-bd_dom_sf"/>
</dbReference>
<keyword evidence="4" id="KW-1185">Reference proteome</keyword>
<reference evidence="3 4" key="1">
    <citation type="submission" date="2017-05" db="EMBL/GenBank/DDBJ databases">
        <authorList>
            <person name="Varghese N."/>
            <person name="Submissions S."/>
        </authorList>
    </citation>
    <scope>NUCLEOTIDE SEQUENCE [LARGE SCALE GENOMIC DNA]</scope>
    <source>
        <strain evidence="3 4">DSM 25457</strain>
    </source>
</reference>
<feature type="domain" description="Gfo/Idh/MocA-like oxidoreductase N-terminal" evidence="2">
    <location>
        <begin position="69"/>
        <end position="204"/>
    </location>
</feature>
<feature type="region of interest" description="Disordered" evidence="1">
    <location>
        <begin position="1"/>
        <end position="32"/>
    </location>
</feature>
<dbReference type="SUPFAM" id="SSF51735">
    <property type="entry name" value="NAD(P)-binding Rossmann-fold domains"/>
    <property type="match status" value="1"/>
</dbReference>
<dbReference type="PANTHER" id="PTHR43818">
    <property type="entry name" value="BCDNA.GH03377"/>
    <property type="match status" value="1"/>
</dbReference>
<accession>A0ABY1QLS7</accession>
<dbReference type="InterPro" id="IPR000683">
    <property type="entry name" value="Gfo/Idh/MocA-like_OxRdtase_N"/>
</dbReference>
<evidence type="ECO:0000313" key="3">
    <source>
        <dbReference type="EMBL" id="SMP72192.1"/>
    </source>
</evidence>
<dbReference type="SUPFAM" id="SSF55347">
    <property type="entry name" value="Glyceraldehyde-3-phosphate dehydrogenase-like, C-terminal domain"/>
    <property type="match status" value="1"/>
</dbReference>
<gene>
    <name evidence="3" type="ORF">SAMN06265222_1153</name>
</gene>
<dbReference type="Proteomes" id="UP001158067">
    <property type="component" value="Unassembled WGS sequence"/>
</dbReference>
<name>A0ABY1QLS7_9BACT</name>
<dbReference type="Gene3D" id="3.40.50.720">
    <property type="entry name" value="NAD(P)-binding Rossmann-like Domain"/>
    <property type="match status" value="1"/>
</dbReference>
<sequence length="478" mass="51292">MRSNGDEKAANSPNNPAPAAPTQGPSPTQSVENRRGFFAKSSLAIAGGTVLAAEQAVAMVPHVGGSDCLKVALIGCGARGRSAAAEVLMANSDQLASSSPPSADRHGSVQLVAIADAFGSQLQSAYRSLHSRFGQSIDIGDRRFVGIDAWRHALACDADLIILATPPVFRPKQFEAAVAACKHVMMESPVAVDHAGLQRITQAALIAKTGGLAVCAGLQRRHDQRLQETVAQLRGETSHDGTAPGMIGKLVSASINARALPSQPPRRGQPSHPDQTSRADLTSRPDSRMSDHEYELRNWLSFQWAGGGDLDQRFIHSLDLVHWCLGTAPLSASIATDEAGPQCNFTRDHEISRDHQVSCDYQVTYNYPGDFTASLQSFAQPSPPDQSGRKQSFDNLTQRIGETIHGTEGSCDLDRAMIRDQSGKVIWRSDAKRVAGQRWQTQANRLVNAIRTGEVFDESPLAIASTSAWLMGRACTTT</sequence>
<protein>
    <submittedName>
        <fullName evidence="3">Oxidoreductase family, NAD-binding Rossmann fold</fullName>
    </submittedName>
</protein>
<dbReference type="PANTHER" id="PTHR43818:SF5">
    <property type="entry name" value="OXIDOREDUCTASE FAMILY PROTEIN"/>
    <property type="match status" value="1"/>
</dbReference>
<comment type="caution">
    <text evidence="3">The sequence shown here is derived from an EMBL/GenBank/DDBJ whole genome shotgun (WGS) entry which is preliminary data.</text>
</comment>
<evidence type="ECO:0000313" key="4">
    <source>
        <dbReference type="Proteomes" id="UP001158067"/>
    </source>
</evidence>
<organism evidence="3 4">
    <name type="scientific">Neorhodopirellula lusitana</name>
    <dbReference type="NCBI Taxonomy" id="445327"/>
    <lineage>
        <taxon>Bacteria</taxon>
        <taxon>Pseudomonadati</taxon>
        <taxon>Planctomycetota</taxon>
        <taxon>Planctomycetia</taxon>
        <taxon>Pirellulales</taxon>
        <taxon>Pirellulaceae</taxon>
        <taxon>Neorhodopirellula</taxon>
    </lineage>
</organism>
<feature type="compositionally biased region" description="Basic and acidic residues" evidence="1">
    <location>
        <begin position="275"/>
        <end position="289"/>
    </location>
</feature>
<feature type="region of interest" description="Disordered" evidence="1">
    <location>
        <begin position="260"/>
        <end position="289"/>
    </location>
</feature>
<dbReference type="InterPro" id="IPR050463">
    <property type="entry name" value="Gfo/Idh/MocA_oxidrdct_glycsds"/>
</dbReference>
<proteinExistence type="predicted"/>
<dbReference type="EMBL" id="FXUG01000015">
    <property type="protein sequence ID" value="SMP72192.1"/>
    <property type="molecule type" value="Genomic_DNA"/>
</dbReference>
<dbReference type="Gene3D" id="3.30.360.10">
    <property type="entry name" value="Dihydrodipicolinate Reductase, domain 2"/>
    <property type="match status" value="1"/>
</dbReference>
<dbReference type="Pfam" id="PF01408">
    <property type="entry name" value="GFO_IDH_MocA"/>
    <property type="match status" value="1"/>
</dbReference>
<evidence type="ECO:0000259" key="2">
    <source>
        <dbReference type="Pfam" id="PF01408"/>
    </source>
</evidence>